<dbReference type="KEGG" id="het:BBW65_03315"/>
<dbReference type="Proteomes" id="UP000092884">
    <property type="component" value="Chromosome"/>
</dbReference>
<evidence type="ECO:0008006" key="4">
    <source>
        <dbReference type="Google" id="ProtNLM"/>
    </source>
</evidence>
<keyword evidence="1" id="KW-0472">Membrane</keyword>
<name>A0A1B1U550_9HELI</name>
<evidence type="ECO:0000313" key="3">
    <source>
        <dbReference type="Proteomes" id="UP000092884"/>
    </source>
</evidence>
<keyword evidence="1" id="KW-1133">Transmembrane helix</keyword>
<protein>
    <recommendedName>
        <fullName evidence="4">Integral membrane protein</fullName>
    </recommendedName>
</protein>
<feature type="transmembrane region" description="Helical" evidence="1">
    <location>
        <begin position="12"/>
        <end position="31"/>
    </location>
</feature>
<dbReference type="OrthoDB" id="5327112at2"/>
<evidence type="ECO:0000256" key="1">
    <source>
        <dbReference type="SAM" id="Phobius"/>
    </source>
</evidence>
<dbReference type="AlphaFoldDB" id="A0A1B1U550"/>
<evidence type="ECO:0000313" key="2">
    <source>
        <dbReference type="EMBL" id="ANV97886.1"/>
    </source>
</evidence>
<feature type="transmembrane region" description="Helical" evidence="1">
    <location>
        <begin position="159"/>
        <end position="178"/>
    </location>
</feature>
<feature type="transmembrane region" description="Helical" evidence="1">
    <location>
        <begin position="130"/>
        <end position="152"/>
    </location>
</feature>
<dbReference type="Pfam" id="PF03929">
    <property type="entry name" value="PepSY_TM"/>
    <property type="match status" value="1"/>
</dbReference>
<organism evidence="2 3">
    <name type="scientific">Helicobacter enhydrae</name>
    <dbReference type="NCBI Taxonomy" id="222136"/>
    <lineage>
        <taxon>Bacteria</taxon>
        <taxon>Pseudomonadati</taxon>
        <taxon>Campylobacterota</taxon>
        <taxon>Epsilonproteobacteria</taxon>
        <taxon>Campylobacterales</taxon>
        <taxon>Helicobacteraceae</taxon>
        <taxon>Helicobacter</taxon>
    </lineage>
</organism>
<sequence length="179" mass="19623">MKKIMRKVHIYTGLLLLPMALVFAITGIALLKGDDQNTGAETTTIVIQQPFQESTALDTILQTLQQNNIPLPRSTTPKAFKRGGIVIGTLDYSVTLQPKGPNSVLTVTNRNIMGDLIMLHKGKGDWSFNLLNYAFAIALFVFYISGLIISFNSKEKGKMLTSILAGTLLCVSVAYLNIF</sequence>
<accession>A0A1B1U550</accession>
<dbReference type="RefSeq" id="WP_066339668.1">
    <property type="nucleotide sequence ID" value="NZ_CP016503.1"/>
</dbReference>
<gene>
    <name evidence="2" type="ORF">BBW65_03315</name>
</gene>
<dbReference type="STRING" id="222136.BBW65_03315"/>
<dbReference type="EMBL" id="CP016503">
    <property type="protein sequence ID" value="ANV97886.1"/>
    <property type="molecule type" value="Genomic_DNA"/>
</dbReference>
<keyword evidence="3" id="KW-1185">Reference proteome</keyword>
<reference evidence="3" key="1">
    <citation type="submission" date="2016-07" db="EMBL/GenBank/DDBJ databases">
        <authorList>
            <person name="Florea S."/>
            <person name="Webb J.S."/>
            <person name="Jaromczyk J."/>
            <person name="Schardl C.L."/>
        </authorList>
    </citation>
    <scope>NUCLEOTIDE SEQUENCE [LARGE SCALE GENOMIC DNA]</scope>
    <source>
        <strain evidence="3">MIT 01-6242</strain>
    </source>
</reference>
<proteinExistence type="predicted"/>
<dbReference type="InterPro" id="IPR005625">
    <property type="entry name" value="PepSY-ass_TM"/>
</dbReference>
<keyword evidence="1" id="KW-0812">Transmembrane</keyword>